<dbReference type="PROSITE" id="PS00455">
    <property type="entry name" value="AMP_BINDING"/>
    <property type="match status" value="1"/>
</dbReference>
<evidence type="ECO:0000259" key="2">
    <source>
        <dbReference type="Pfam" id="PF13193"/>
    </source>
</evidence>
<dbReference type="SUPFAM" id="SSF56801">
    <property type="entry name" value="Acetyl-CoA synthetase-like"/>
    <property type="match status" value="1"/>
</dbReference>
<accession>A0A432WTQ7</accession>
<feature type="domain" description="AMP-dependent synthetase/ligase" evidence="1">
    <location>
        <begin position="22"/>
        <end position="394"/>
    </location>
</feature>
<dbReference type="Proteomes" id="UP000286976">
    <property type="component" value="Unassembled WGS sequence"/>
</dbReference>
<dbReference type="AlphaFoldDB" id="A0A432WTQ7"/>
<gene>
    <name evidence="3" type="ORF">CWE15_11335</name>
</gene>
<proteinExistence type="predicted"/>
<sequence>MQVSLPHLEQHQTLCSLVYYWQEHTPTARALVYKNQALNYTEFAAQVDLCAKELLAQGVSQGDVVALYAQPSIVFAVQLFACARIGAIWLGLNTKYSAAELDYILTNAEPKSVWLESSSIAQAQASVQQYFVDHANTWACDSALVAEQTQLLVAPYDPSNLTLDHNDALSSLDLVTLPSLTTLAPELPTALIYTSGTTGNPKGAVISQYALTKASILQAELLQLQSPSILNNLPINHIGSVGDITTSMIANGGCVVMQARFDVAEGFELIKQHGITLWGQIPTMFQLALEHEAFATADLSSLQCILFSGAPASINLVRQLRAICPKVVNAYGMSETVGSVTWAINTSDYILATTVGKPIHSVEFRLADENGGLVLPGQKGEIQIRSDYCFSYYWRDPAATAEVFTADGYLKTGDLGQANPDGTIMLVGRTKERFKSGGYNVYPREIETVLNSHPMVEDAVVVAVPDPLYHEVGVAFVLTNKTKPNAPELLIEHCKSLLANYKVPKQIQVVAHFPQLANGKIDRKALAQRAAEQARPTATT</sequence>
<evidence type="ECO:0000259" key="1">
    <source>
        <dbReference type="Pfam" id="PF00501"/>
    </source>
</evidence>
<dbReference type="InterPro" id="IPR025110">
    <property type="entry name" value="AMP-bd_C"/>
</dbReference>
<dbReference type="OrthoDB" id="9803968at2"/>
<dbReference type="InterPro" id="IPR050237">
    <property type="entry name" value="ATP-dep_AMP-bd_enzyme"/>
</dbReference>
<dbReference type="Pfam" id="PF00501">
    <property type="entry name" value="AMP-binding"/>
    <property type="match status" value="1"/>
</dbReference>
<dbReference type="Pfam" id="PF13193">
    <property type="entry name" value="AMP-binding_C"/>
    <property type="match status" value="1"/>
</dbReference>
<dbReference type="PANTHER" id="PTHR43767:SF1">
    <property type="entry name" value="NONRIBOSOMAL PEPTIDE SYNTHASE PES1 (EUROFUNG)-RELATED"/>
    <property type="match status" value="1"/>
</dbReference>
<name>A0A432WTQ7_9GAMM</name>
<evidence type="ECO:0000313" key="4">
    <source>
        <dbReference type="Proteomes" id="UP000286976"/>
    </source>
</evidence>
<dbReference type="Gene3D" id="3.30.300.30">
    <property type="match status" value="1"/>
</dbReference>
<dbReference type="EMBL" id="PIPQ01000012">
    <property type="protein sequence ID" value="RUO37149.1"/>
    <property type="molecule type" value="Genomic_DNA"/>
</dbReference>
<dbReference type="GO" id="GO:0016878">
    <property type="term" value="F:acid-thiol ligase activity"/>
    <property type="evidence" value="ECO:0007669"/>
    <property type="project" value="UniProtKB-ARBA"/>
</dbReference>
<dbReference type="InterPro" id="IPR000873">
    <property type="entry name" value="AMP-dep_synth/lig_dom"/>
</dbReference>
<evidence type="ECO:0000313" key="3">
    <source>
        <dbReference type="EMBL" id="RUO37149.1"/>
    </source>
</evidence>
<dbReference type="PANTHER" id="PTHR43767">
    <property type="entry name" value="LONG-CHAIN-FATTY-ACID--COA LIGASE"/>
    <property type="match status" value="1"/>
</dbReference>
<dbReference type="InterPro" id="IPR020845">
    <property type="entry name" value="AMP-binding_CS"/>
</dbReference>
<organism evidence="3 4">
    <name type="scientific">Aliidiomarina taiwanensis</name>
    <dbReference type="NCBI Taxonomy" id="946228"/>
    <lineage>
        <taxon>Bacteria</taxon>
        <taxon>Pseudomonadati</taxon>
        <taxon>Pseudomonadota</taxon>
        <taxon>Gammaproteobacteria</taxon>
        <taxon>Alteromonadales</taxon>
        <taxon>Idiomarinaceae</taxon>
        <taxon>Aliidiomarina</taxon>
    </lineage>
</organism>
<reference evidence="3 4" key="1">
    <citation type="journal article" date="2011" name="Front. Microbiol.">
        <title>Genomic signatures of strain selection and enhancement in Bacillus atrophaeus var. globigii, a historical biowarfare simulant.</title>
        <authorList>
            <person name="Gibbons H.S."/>
            <person name="Broomall S.M."/>
            <person name="McNew L.A."/>
            <person name="Daligault H."/>
            <person name="Chapman C."/>
            <person name="Bruce D."/>
            <person name="Karavis M."/>
            <person name="Krepps M."/>
            <person name="McGregor P.A."/>
            <person name="Hong C."/>
            <person name="Park K.H."/>
            <person name="Akmal A."/>
            <person name="Feldman A."/>
            <person name="Lin J.S."/>
            <person name="Chang W.E."/>
            <person name="Higgs B.W."/>
            <person name="Demirev P."/>
            <person name="Lindquist J."/>
            <person name="Liem A."/>
            <person name="Fochler E."/>
            <person name="Read T.D."/>
            <person name="Tapia R."/>
            <person name="Johnson S."/>
            <person name="Bishop-Lilly K.A."/>
            <person name="Detter C."/>
            <person name="Han C."/>
            <person name="Sozhamannan S."/>
            <person name="Rosenzweig C.N."/>
            <person name="Skowronski E.W."/>
        </authorList>
    </citation>
    <scope>NUCLEOTIDE SEQUENCE [LARGE SCALE GENOMIC DNA]</scope>
    <source>
        <strain evidence="3 4">AIT1</strain>
    </source>
</reference>
<protein>
    <recommendedName>
        <fullName evidence="5">Long-chain fatty acid--CoA ligase</fullName>
    </recommendedName>
</protein>
<dbReference type="InterPro" id="IPR042099">
    <property type="entry name" value="ANL_N_sf"/>
</dbReference>
<keyword evidence="4" id="KW-1185">Reference proteome</keyword>
<evidence type="ECO:0008006" key="5">
    <source>
        <dbReference type="Google" id="ProtNLM"/>
    </source>
</evidence>
<dbReference type="Gene3D" id="3.40.50.12780">
    <property type="entry name" value="N-terminal domain of ligase-like"/>
    <property type="match status" value="1"/>
</dbReference>
<dbReference type="InterPro" id="IPR045851">
    <property type="entry name" value="AMP-bd_C_sf"/>
</dbReference>
<feature type="domain" description="AMP-binding enzyme C-terminal" evidence="2">
    <location>
        <begin position="445"/>
        <end position="520"/>
    </location>
</feature>
<comment type="caution">
    <text evidence="3">The sequence shown here is derived from an EMBL/GenBank/DDBJ whole genome shotgun (WGS) entry which is preliminary data.</text>
</comment>
<dbReference type="RefSeq" id="WP_126758194.1">
    <property type="nucleotide sequence ID" value="NZ_PIPQ01000012.1"/>
</dbReference>